<organism evidence="3 4">
    <name type="scientific">Candidatus Yanofskybacteria bacterium RIFCSPHIGHO2_02_FULL_43_15c</name>
    <dbReference type="NCBI Taxonomy" id="1802679"/>
    <lineage>
        <taxon>Bacteria</taxon>
        <taxon>Candidatus Yanofskyibacteriota</taxon>
    </lineage>
</organism>
<feature type="domain" description="DUF4921" evidence="2">
    <location>
        <begin position="134"/>
        <end position="320"/>
    </location>
</feature>
<dbReference type="PANTHER" id="PTHR42763:SF2">
    <property type="entry name" value="ADP-GLUCOSE PHOSPHORYLASE"/>
    <property type="match status" value="1"/>
</dbReference>
<dbReference type="PIRSF" id="PIRSF000808">
    <property type="entry name" value="GalT"/>
    <property type="match status" value="1"/>
</dbReference>
<dbReference type="Gene3D" id="3.30.428.10">
    <property type="entry name" value="HIT-like"/>
    <property type="match status" value="2"/>
</dbReference>
<dbReference type="InterPro" id="IPR036265">
    <property type="entry name" value="HIT-like_sf"/>
</dbReference>
<reference evidence="3 4" key="1">
    <citation type="journal article" date="2016" name="Nat. Commun.">
        <title>Thousands of microbial genomes shed light on interconnected biogeochemical processes in an aquifer system.</title>
        <authorList>
            <person name="Anantharaman K."/>
            <person name="Brown C.T."/>
            <person name="Hug L.A."/>
            <person name="Sharon I."/>
            <person name="Castelle C.J."/>
            <person name="Probst A.J."/>
            <person name="Thomas B.C."/>
            <person name="Singh A."/>
            <person name="Wilkins M.J."/>
            <person name="Karaoz U."/>
            <person name="Brodie E.L."/>
            <person name="Williams K.H."/>
            <person name="Hubbard S.S."/>
            <person name="Banfield J.F."/>
        </authorList>
    </citation>
    <scope>NUCLEOTIDE SEQUENCE [LARGE SCALE GENOMIC DNA]</scope>
</reference>
<dbReference type="Pfam" id="PF16268">
    <property type="entry name" value="DUF4921"/>
    <property type="match status" value="1"/>
</dbReference>
<dbReference type="GO" id="GO:0006012">
    <property type="term" value="P:galactose metabolic process"/>
    <property type="evidence" value="ECO:0007669"/>
    <property type="project" value="InterPro"/>
</dbReference>
<feature type="active site" description="Tele-UMP-histidine intermediate" evidence="1">
    <location>
        <position position="162"/>
    </location>
</feature>
<gene>
    <name evidence="3" type="ORF">A3C71_00295</name>
</gene>
<sequence>MRSQLRKDLVSGDWIVIAPGREKRPHQLIKKSEKRQVAPVKGCPFEVLQKSGAGKPILRYGDGGWKLQIIENKYPAFTHKGICAVLGKNGPYTITETVGHHELVITKAHDKNFARLSKEDARQVFEAFRDRYLMFLSDQCLAYVTIFHNWGPKAGASVYHPHYQIAAIPVVPPDIQHSLNGSASYFKQNKKCVHCVMLKYEIKNKKRILYENKGAVAFAPFVSKEPFEIRIFPKKHLPYFENTLDVDLDYIVDALRASLKKLKKNLKDPDYNFFIHTAPIKNKERYKMYHWHIELVPKISINAGFELGTGVEINGIDPDQAAAILRK</sequence>
<evidence type="ECO:0000259" key="2">
    <source>
        <dbReference type="Pfam" id="PF16268"/>
    </source>
</evidence>
<protein>
    <recommendedName>
        <fullName evidence="2">DUF4921 domain-containing protein</fullName>
    </recommendedName>
</protein>
<evidence type="ECO:0000313" key="3">
    <source>
        <dbReference type="EMBL" id="OGN11182.1"/>
    </source>
</evidence>
<dbReference type="InterPro" id="IPR001937">
    <property type="entry name" value="GalP_UDPtransf1"/>
</dbReference>
<comment type="caution">
    <text evidence="3">The sequence shown here is derived from an EMBL/GenBank/DDBJ whole genome shotgun (WGS) entry which is preliminary data.</text>
</comment>
<dbReference type="Proteomes" id="UP000178197">
    <property type="component" value="Unassembled WGS sequence"/>
</dbReference>
<dbReference type="AlphaFoldDB" id="A0A1F8FDE2"/>
<dbReference type="InterPro" id="IPR053177">
    <property type="entry name" value="ADP-glucose_phosphorylase"/>
</dbReference>
<evidence type="ECO:0000256" key="1">
    <source>
        <dbReference type="PIRSR" id="PIRSR000808-1"/>
    </source>
</evidence>
<dbReference type="PANTHER" id="PTHR42763">
    <property type="entry name" value="ADP-GLUCOSE PHOSPHORYLASE"/>
    <property type="match status" value="1"/>
</dbReference>
<dbReference type="GO" id="GO:0008270">
    <property type="term" value="F:zinc ion binding"/>
    <property type="evidence" value="ECO:0007669"/>
    <property type="project" value="InterPro"/>
</dbReference>
<proteinExistence type="predicted"/>
<dbReference type="InterPro" id="IPR032576">
    <property type="entry name" value="DUF4921"/>
</dbReference>
<name>A0A1F8FDE2_9BACT</name>
<dbReference type="SUPFAM" id="SSF54197">
    <property type="entry name" value="HIT-like"/>
    <property type="match status" value="2"/>
</dbReference>
<evidence type="ECO:0000313" key="4">
    <source>
        <dbReference type="Proteomes" id="UP000178197"/>
    </source>
</evidence>
<dbReference type="EMBL" id="MGJT01000034">
    <property type="protein sequence ID" value="OGN11182.1"/>
    <property type="molecule type" value="Genomic_DNA"/>
</dbReference>
<accession>A0A1F8FDE2</accession>
<dbReference type="GO" id="GO:0008108">
    <property type="term" value="F:UDP-glucose:hexose-1-phosphate uridylyltransferase activity"/>
    <property type="evidence" value="ECO:0007669"/>
    <property type="project" value="InterPro"/>
</dbReference>